<dbReference type="GO" id="GO:0005524">
    <property type="term" value="F:ATP binding"/>
    <property type="evidence" value="ECO:0007669"/>
    <property type="project" value="UniProtKB-KW"/>
</dbReference>
<gene>
    <name evidence="8" type="ORF">ENL07_10000</name>
</gene>
<dbReference type="FunFam" id="3.40.50.300:FF:000011">
    <property type="entry name" value="Putative ABC transporter ATP-binding component"/>
    <property type="match status" value="1"/>
</dbReference>
<accession>A0A7C5DGG1</accession>
<evidence type="ECO:0000256" key="1">
    <source>
        <dbReference type="ARBA" id="ARBA00022737"/>
    </source>
</evidence>
<name>A0A7C5DGG1_9CHLB</name>
<dbReference type="GO" id="GO:0003677">
    <property type="term" value="F:DNA binding"/>
    <property type="evidence" value="ECO:0007669"/>
    <property type="project" value="InterPro"/>
</dbReference>
<evidence type="ECO:0000259" key="7">
    <source>
        <dbReference type="PROSITE" id="PS50893"/>
    </source>
</evidence>
<dbReference type="InterPro" id="IPR032524">
    <property type="entry name" value="ABC_tran_C"/>
</dbReference>
<dbReference type="Gene3D" id="1.10.287.380">
    <property type="entry name" value="Valyl-tRNA synthetase, C-terminal domain"/>
    <property type="match status" value="1"/>
</dbReference>
<dbReference type="PANTHER" id="PTHR42855:SF1">
    <property type="entry name" value="ABC TRANSPORTER DOMAIN-CONTAINING PROTEIN"/>
    <property type="match status" value="1"/>
</dbReference>
<organism evidence="8">
    <name type="scientific">Chlorobaculum parvum</name>
    <dbReference type="NCBI Taxonomy" id="274539"/>
    <lineage>
        <taxon>Bacteria</taxon>
        <taxon>Pseudomonadati</taxon>
        <taxon>Chlorobiota</taxon>
        <taxon>Chlorobiia</taxon>
        <taxon>Chlorobiales</taxon>
        <taxon>Chlorobiaceae</taxon>
        <taxon>Chlorobaculum</taxon>
    </lineage>
</organism>
<comment type="similarity">
    <text evidence="5">Belongs to the ABC transporter superfamily. ABCF family. Uup subfamily.</text>
</comment>
<dbReference type="Gene3D" id="3.40.50.300">
    <property type="entry name" value="P-loop containing nucleotide triphosphate hydrolases"/>
    <property type="match status" value="2"/>
</dbReference>
<dbReference type="InterPro" id="IPR037118">
    <property type="entry name" value="Val-tRNA_synth_C_sf"/>
</dbReference>
<dbReference type="InterPro" id="IPR003593">
    <property type="entry name" value="AAA+_ATPase"/>
</dbReference>
<evidence type="ECO:0000256" key="2">
    <source>
        <dbReference type="ARBA" id="ARBA00022741"/>
    </source>
</evidence>
<sequence>MVLLTVEGIGKTYGLKTLFTEVSFGIDDRDKVGIIGANGSGKSTLMKILAGAETPDAGRVMISRDKRIASLPQVSPYDENDTVLEAVLKSGDKVMALICEYELALKELEESEGDAALIDKVTHLSHELDVSGAWGLESNAKAVLGKLGLNDLTAKMGTLSGGQRKRVALAHALVIPSDALILDEPTNHLDADSVEWLESYIRRYAGAVILITHDRYFLDRVATRMIELDGKTAKTYTGGYASYLVQKEEEEAQEIRDERKRNALAKQELEWMRTGAKARTTKQKARLQRAEALVYAPKKEQKQEMEIGFGAEQLGNKIVEFHDVSKSWGEKKLLRSFDYLLEKGDRIGIIGPNGSGKTTLLEMIAGRTRPDSGRIEIGPTVKIGYYDQESRHLDDQKRVIEYIKEEAEQIKTKDGTLVSAAKMLERFLFAPSAQYNPIGNLSGGERRRLYLLRQLIGAPNVLLFDEPTNDLDIPTLRVLEDYLDTFPGCLVVVSHDRYFLDRTVEHIFAFEGDGTVRRYPGNYSVYLEMKVAIAAEEQAAKPKPVPVAKPASEDSKPTTSSSKQRKLNSKEKRELERLEQAIAEAEERQEAINAELSAAGSDFEAVQRLGDELHKIQEKLESDMDRWAELAELA</sequence>
<evidence type="ECO:0000256" key="5">
    <source>
        <dbReference type="ARBA" id="ARBA00061478"/>
    </source>
</evidence>
<dbReference type="InterPro" id="IPR051309">
    <property type="entry name" value="ABCF_ATPase"/>
</dbReference>
<comment type="catalytic activity">
    <reaction evidence="4">
        <text>ATP + H2O = ADP + phosphate + H(+)</text>
        <dbReference type="Rhea" id="RHEA:13065"/>
        <dbReference type="ChEBI" id="CHEBI:15377"/>
        <dbReference type="ChEBI" id="CHEBI:15378"/>
        <dbReference type="ChEBI" id="CHEBI:30616"/>
        <dbReference type="ChEBI" id="CHEBI:43474"/>
        <dbReference type="ChEBI" id="CHEBI:456216"/>
    </reaction>
</comment>
<reference evidence="8" key="1">
    <citation type="journal article" date="2020" name="mSystems">
        <title>Genome- and Community-Level Interaction Insights into Carbon Utilization and Element Cycling Functions of Hydrothermarchaeota in Hydrothermal Sediment.</title>
        <authorList>
            <person name="Zhou Z."/>
            <person name="Liu Y."/>
            <person name="Xu W."/>
            <person name="Pan J."/>
            <person name="Luo Z.H."/>
            <person name="Li M."/>
        </authorList>
    </citation>
    <scope>NUCLEOTIDE SEQUENCE [LARGE SCALE GENOMIC DNA]</scope>
    <source>
        <strain evidence="8">HyVt-633</strain>
    </source>
</reference>
<feature type="domain" description="ABC transporter" evidence="7">
    <location>
        <begin position="319"/>
        <end position="537"/>
    </location>
</feature>
<feature type="region of interest" description="Disordered" evidence="6">
    <location>
        <begin position="541"/>
        <end position="574"/>
    </location>
</feature>
<evidence type="ECO:0000256" key="6">
    <source>
        <dbReference type="SAM" id="MobiDB-lite"/>
    </source>
</evidence>
<dbReference type="Pfam" id="PF00005">
    <property type="entry name" value="ABC_tran"/>
    <property type="match status" value="2"/>
</dbReference>
<dbReference type="SUPFAM" id="SSF52540">
    <property type="entry name" value="P-loop containing nucleoside triphosphate hydrolases"/>
    <property type="match status" value="2"/>
</dbReference>
<proteinExistence type="inferred from homology"/>
<feature type="domain" description="ABC transporter" evidence="7">
    <location>
        <begin position="4"/>
        <end position="255"/>
    </location>
</feature>
<dbReference type="InterPro" id="IPR032781">
    <property type="entry name" value="ABC_tran_Xtn"/>
</dbReference>
<dbReference type="PANTHER" id="PTHR42855">
    <property type="entry name" value="ABC TRANSPORTER ATP-BINDING SUBUNIT"/>
    <property type="match status" value="1"/>
</dbReference>
<protein>
    <submittedName>
        <fullName evidence="8">ABC transporter ATP-binding protein</fullName>
    </submittedName>
</protein>
<dbReference type="Pfam" id="PF16326">
    <property type="entry name" value="ABC_tran_CTD"/>
    <property type="match status" value="1"/>
</dbReference>
<dbReference type="Pfam" id="PF12848">
    <property type="entry name" value="ABC_tran_Xtn"/>
    <property type="match status" value="1"/>
</dbReference>
<dbReference type="SMART" id="SM00382">
    <property type="entry name" value="AAA"/>
    <property type="match status" value="2"/>
</dbReference>
<keyword evidence="1" id="KW-0677">Repeat</keyword>
<dbReference type="FunFam" id="3.40.50.300:FF:000309">
    <property type="entry name" value="ABC transporter ATP-binding protein"/>
    <property type="match status" value="1"/>
</dbReference>
<keyword evidence="2" id="KW-0547">Nucleotide-binding</keyword>
<dbReference type="Proteomes" id="UP000886058">
    <property type="component" value="Unassembled WGS sequence"/>
</dbReference>
<dbReference type="InterPro" id="IPR003439">
    <property type="entry name" value="ABC_transporter-like_ATP-bd"/>
</dbReference>
<evidence type="ECO:0000256" key="4">
    <source>
        <dbReference type="ARBA" id="ARBA00049360"/>
    </source>
</evidence>
<dbReference type="EMBL" id="DRSQ01000217">
    <property type="protein sequence ID" value="HHE32928.1"/>
    <property type="molecule type" value="Genomic_DNA"/>
</dbReference>
<dbReference type="GO" id="GO:0016887">
    <property type="term" value="F:ATP hydrolysis activity"/>
    <property type="evidence" value="ECO:0007669"/>
    <property type="project" value="InterPro"/>
</dbReference>
<dbReference type="PROSITE" id="PS50893">
    <property type="entry name" value="ABC_TRANSPORTER_2"/>
    <property type="match status" value="2"/>
</dbReference>
<dbReference type="AlphaFoldDB" id="A0A7C5DGG1"/>
<evidence type="ECO:0000256" key="3">
    <source>
        <dbReference type="ARBA" id="ARBA00022840"/>
    </source>
</evidence>
<keyword evidence="3 8" id="KW-0067">ATP-binding</keyword>
<comment type="caution">
    <text evidence="8">The sequence shown here is derived from an EMBL/GenBank/DDBJ whole genome shotgun (WGS) entry which is preliminary data.</text>
</comment>
<dbReference type="CDD" id="cd03221">
    <property type="entry name" value="ABCF_EF-3"/>
    <property type="match status" value="2"/>
</dbReference>
<evidence type="ECO:0000313" key="8">
    <source>
        <dbReference type="EMBL" id="HHE32928.1"/>
    </source>
</evidence>
<dbReference type="InterPro" id="IPR027417">
    <property type="entry name" value="P-loop_NTPase"/>
</dbReference>